<keyword evidence="6" id="KW-1185">Reference proteome</keyword>
<feature type="compositionally biased region" description="Low complexity" evidence="1">
    <location>
        <begin position="51"/>
        <end position="65"/>
    </location>
</feature>
<proteinExistence type="predicted"/>
<accession>A0A813NNW2</accession>
<dbReference type="Proteomes" id="UP000663829">
    <property type="component" value="Unassembled WGS sequence"/>
</dbReference>
<organism evidence="2 6">
    <name type="scientific">Didymodactylos carnosus</name>
    <dbReference type="NCBI Taxonomy" id="1234261"/>
    <lineage>
        <taxon>Eukaryota</taxon>
        <taxon>Metazoa</taxon>
        <taxon>Spiralia</taxon>
        <taxon>Gnathifera</taxon>
        <taxon>Rotifera</taxon>
        <taxon>Eurotatoria</taxon>
        <taxon>Bdelloidea</taxon>
        <taxon>Philodinida</taxon>
        <taxon>Philodinidae</taxon>
        <taxon>Didymodactylos</taxon>
    </lineage>
</organism>
<gene>
    <name evidence="2" type="ORF">GPM918_LOCUS225</name>
    <name evidence="3" type="ORF">OVA965_LOCUS4102</name>
    <name evidence="4" type="ORF">SRO942_LOCUS226</name>
    <name evidence="5" type="ORF">TMI583_LOCUS4100</name>
</gene>
<dbReference type="EMBL" id="CAJNOK010001049">
    <property type="protein sequence ID" value="CAF0790412.1"/>
    <property type="molecule type" value="Genomic_DNA"/>
</dbReference>
<evidence type="ECO:0000313" key="4">
    <source>
        <dbReference type="EMBL" id="CAF3518568.1"/>
    </source>
</evidence>
<evidence type="ECO:0000313" key="2">
    <source>
        <dbReference type="EMBL" id="CAF0740327.1"/>
    </source>
</evidence>
<dbReference type="EMBL" id="CAJOBA010001049">
    <property type="protein sequence ID" value="CAF3572933.1"/>
    <property type="molecule type" value="Genomic_DNA"/>
</dbReference>
<sequence>MANLVTNLGTQQGGDVGFDTLLQTGQRMASEMSANNPDLIESIRRNMENRPGNANNAGSNNNNPSGDQTSDDQNKPSS</sequence>
<dbReference type="Proteomes" id="UP000681722">
    <property type="component" value="Unassembled WGS sequence"/>
</dbReference>
<protein>
    <submittedName>
        <fullName evidence="2">Uncharacterized protein</fullName>
    </submittedName>
</protein>
<feature type="compositionally biased region" description="Polar residues" evidence="1">
    <location>
        <begin position="27"/>
        <end position="36"/>
    </location>
</feature>
<reference evidence="2" key="1">
    <citation type="submission" date="2021-02" db="EMBL/GenBank/DDBJ databases">
        <authorList>
            <person name="Nowell W R."/>
        </authorList>
    </citation>
    <scope>NUCLEOTIDE SEQUENCE</scope>
</reference>
<name>A0A813NNW2_9BILA</name>
<dbReference type="EMBL" id="CAJOBC010000015">
    <property type="protein sequence ID" value="CAF3518568.1"/>
    <property type="molecule type" value="Genomic_DNA"/>
</dbReference>
<evidence type="ECO:0000256" key="1">
    <source>
        <dbReference type="SAM" id="MobiDB-lite"/>
    </source>
</evidence>
<dbReference type="Proteomes" id="UP000682733">
    <property type="component" value="Unassembled WGS sequence"/>
</dbReference>
<evidence type="ECO:0000313" key="3">
    <source>
        <dbReference type="EMBL" id="CAF0790412.1"/>
    </source>
</evidence>
<dbReference type="AlphaFoldDB" id="A0A813NNW2"/>
<dbReference type="EMBL" id="CAJNOQ010000015">
    <property type="protein sequence ID" value="CAF0740327.1"/>
    <property type="molecule type" value="Genomic_DNA"/>
</dbReference>
<feature type="region of interest" description="Disordered" evidence="1">
    <location>
        <begin position="27"/>
        <end position="78"/>
    </location>
</feature>
<evidence type="ECO:0000313" key="6">
    <source>
        <dbReference type="Proteomes" id="UP000663829"/>
    </source>
</evidence>
<dbReference type="OrthoDB" id="10465616at2759"/>
<evidence type="ECO:0000313" key="5">
    <source>
        <dbReference type="EMBL" id="CAF3572933.1"/>
    </source>
</evidence>
<dbReference type="Proteomes" id="UP000677228">
    <property type="component" value="Unassembled WGS sequence"/>
</dbReference>
<comment type="caution">
    <text evidence="2">The sequence shown here is derived from an EMBL/GenBank/DDBJ whole genome shotgun (WGS) entry which is preliminary data.</text>
</comment>